<comment type="similarity">
    <text evidence="1">Belongs to the amidase family.</text>
</comment>
<keyword evidence="5" id="KW-1185">Reference proteome</keyword>
<dbReference type="Pfam" id="PF01425">
    <property type="entry name" value="Amidase"/>
    <property type="match status" value="1"/>
</dbReference>
<dbReference type="PANTHER" id="PTHR11895">
    <property type="entry name" value="TRANSAMIDASE"/>
    <property type="match status" value="1"/>
</dbReference>
<keyword evidence="2" id="KW-0812">Transmembrane</keyword>
<gene>
    <name evidence="4" type="ORF">BaOVIS_009670</name>
</gene>
<dbReference type="InterPro" id="IPR023631">
    <property type="entry name" value="Amidase_dom"/>
</dbReference>
<comment type="caution">
    <text evidence="4">The sequence shown here is derived from an EMBL/GenBank/DDBJ whole genome shotgun (WGS) entry which is preliminary data.</text>
</comment>
<dbReference type="Proteomes" id="UP001057455">
    <property type="component" value="Unassembled WGS sequence"/>
</dbReference>
<dbReference type="SUPFAM" id="SSF75304">
    <property type="entry name" value="Amidase signature (AS) enzymes"/>
    <property type="match status" value="1"/>
</dbReference>
<sequence length="624" mass="68174">MKKSPDDIDPESRVRYSHLTHPSHKYTLAPGFRVRDGECIAYFAILIHILCLLYAIGFVRAASSTQPAWITGLRVIPSWDQNPVISKQAAIKYRQGRCASKSTWGTATSDIKLDECAKKAIEEFLSLTVHLQQSSQKAKNAGQRYLEQRLRNICNGVDNSNLADEFGLTKYRSFTHIVDDGQLVAQVQEVMQRYKQGGHKMRLLGEPIAVKDNLSIQGIPYTNGSPLFEGYTPSYTAKAIKRLQQEGAIIIGKTVMDEFGVGASTVAARNPYSSERLAGGSSGGSASVVGGGIINIAMGTDTGGSVRVPSAYCGCVGYRPSHGLVSRYGLSELAAKLDTVGACTKTVTDTIKVVLAMMDTCTEDMADPDVSKHVAQQLEDILESADTVPGDNPLRGVKIASLDLEALQKEDILDPTIAANMREVEDALRKLGAEVVSIPPLSLTKVAENYHVYVAAQMASNMQRFADHQYHPQKQHIPFDQMVQQMGKTTVARMQTGITLLQRGFNHERMLTETRDYIAKWMDQYGVFSEYSLLLTPTSMQKPPLLSAVRGTPTDCIKDDLYTTLAPLIGACAIAIPTGMSNDNLPFSAQLTASQFSDGLLLRAAHAYQTHVPIRMGTFTNEAN</sequence>
<accession>A0A9W5WU55</accession>
<organism evidence="4 5">
    <name type="scientific">Babesia ovis</name>
    <dbReference type="NCBI Taxonomy" id="5869"/>
    <lineage>
        <taxon>Eukaryota</taxon>
        <taxon>Sar</taxon>
        <taxon>Alveolata</taxon>
        <taxon>Apicomplexa</taxon>
        <taxon>Aconoidasida</taxon>
        <taxon>Piroplasmida</taxon>
        <taxon>Babesiidae</taxon>
        <taxon>Babesia</taxon>
    </lineage>
</organism>
<dbReference type="EMBL" id="BLIY01000006">
    <property type="protein sequence ID" value="GFE53563.1"/>
    <property type="molecule type" value="Genomic_DNA"/>
</dbReference>
<evidence type="ECO:0000259" key="3">
    <source>
        <dbReference type="Pfam" id="PF01425"/>
    </source>
</evidence>
<proteinExistence type="inferred from homology"/>
<dbReference type="PANTHER" id="PTHR11895:SF7">
    <property type="entry name" value="GLUTAMYL-TRNA(GLN) AMIDOTRANSFERASE SUBUNIT A, MITOCHONDRIAL"/>
    <property type="match status" value="1"/>
</dbReference>
<evidence type="ECO:0000256" key="1">
    <source>
        <dbReference type="ARBA" id="ARBA00009199"/>
    </source>
</evidence>
<protein>
    <submittedName>
        <fullName evidence="4">Glutamyl-tRNA amidotransferase subunit A</fullName>
    </submittedName>
</protein>
<dbReference type="GO" id="GO:0003824">
    <property type="term" value="F:catalytic activity"/>
    <property type="evidence" value="ECO:0007669"/>
    <property type="project" value="InterPro"/>
</dbReference>
<dbReference type="Gene3D" id="3.90.1300.10">
    <property type="entry name" value="Amidase signature (AS) domain"/>
    <property type="match status" value="1"/>
</dbReference>
<dbReference type="InterPro" id="IPR036928">
    <property type="entry name" value="AS_sf"/>
</dbReference>
<dbReference type="OrthoDB" id="421993at2759"/>
<feature type="transmembrane region" description="Helical" evidence="2">
    <location>
        <begin position="39"/>
        <end position="59"/>
    </location>
</feature>
<keyword evidence="2" id="KW-0472">Membrane</keyword>
<evidence type="ECO:0000256" key="2">
    <source>
        <dbReference type="SAM" id="Phobius"/>
    </source>
</evidence>
<dbReference type="PROSITE" id="PS00571">
    <property type="entry name" value="AMIDASES"/>
    <property type="match status" value="1"/>
</dbReference>
<dbReference type="InterPro" id="IPR000120">
    <property type="entry name" value="Amidase"/>
</dbReference>
<evidence type="ECO:0000313" key="4">
    <source>
        <dbReference type="EMBL" id="GFE53563.1"/>
    </source>
</evidence>
<feature type="domain" description="Amidase" evidence="3">
    <location>
        <begin position="185"/>
        <end position="602"/>
    </location>
</feature>
<reference evidence="4" key="1">
    <citation type="submission" date="2019-12" db="EMBL/GenBank/DDBJ databases">
        <title>Genome sequence of Babesia ovis.</title>
        <authorList>
            <person name="Yamagishi J."/>
            <person name="Sevinc F."/>
            <person name="Xuan X."/>
        </authorList>
    </citation>
    <scope>NUCLEOTIDE SEQUENCE</scope>
    <source>
        <strain evidence="4">Selcuk</strain>
    </source>
</reference>
<evidence type="ECO:0000313" key="5">
    <source>
        <dbReference type="Proteomes" id="UP001057455"/>
    </source>
</evidence>
<dbReference type="AlphaFoldDB" id="A0A9W5WU55"/>
<dbReference type="InterPro" id="IPR020556">
    <property type="entry name" value="Amidase_CS"/>
</dbReference>
<name>A0A9W5WU55_BABOV</name>
<keyword evidence="2" id="KW-1133">Transmembrane helix</keyword>